<dbReference type="PANTHER" id="PTHR40660">
    <property type="entry name" value="5'-PHOSPHATE OXIDASE PUTATIVE DOMAIN-CONTAINING PROTEIN-RELATED"/>
    <property type="match status" value="1"/>
</dbReference>
<evidence type="ECO:0000313" key="2">
    <source>
        <dbReference type="EMBL" id="MPL82654.1"/>
    </source>
</evidence>
<proteinExistence type="predicted"/>
<dbReference type="SUPFAM" id="SSF50475">
    <property type="entry name" value="FMN-binding split barrel"/>
    <property type="match status" value="1"/>
</dbReference>
<dbReference type="Gene3D" id="2.30.110.10">
    <property type="entry name" value="Electron Transport, Fmn-binding Protein, Chain A"/>
    <property type="match status" value="1"/>
</dbReference>
<reference evidence="2" key="1">
    <citation type="submission" date="2019-08" db="EMBL/GenBank/DDBJ databases">
        <authorList>
            <person name="Kucharzyk K."/>
            <person name="Murdoch R.W."/>
            <person name="Higgins S."/>
            <person name="Loffler F."/>
        </authorList>
    </citation>
    <scope>NUCLEOTIDE SEQUENCE</scope>
</reference>
<evidence type="ECO:0000259" key="1">
    <source>
        <dbReference type="Pfam" id="PF01243"/>
    </source>
</evidence>
<accession>A0A644UUU0</accession>
<protein>
    <recommendedName>
        <fullName evidence="1">Pyridoxamine 5'-phosphate oxidase N-terminal domain-containing protein</fullName>
    </recommendedName>
</protein>
<feature type="domain" description="Pyridoxamine 5'-phosphate oxidase N-terminal" evidence="1">
    <location>
        <begin position="4"/>
        <end position="122"/>
    </location>
</feature>
<dbReference type="EMBL" id="VSSQ01000165">
    <property type="protein sequence ID" value="MPL82654.1"/>
    <property type="molecule type" value="Genomic_DNA"/>
</dbReference>
<name>A0A644UUU0_9ZZZZ</name>
<dbReference type="Pfam" id="PF01243">
    <property type="entry name" value="PNPOx_N"/>
    <property type="match status" value="1"/>
</dbReference>
<dbReference type="InterPro" id="IPR011576">
    <property type="entry name" value="Pyridox_Oxase_N"/>
</dbReference>
<sequence length="133" mass="14353">MTLLTAELKEQIGKVGVCHLVTASKAGVPNAAPMGAVWIMENDVIWIANNFMNKTIANIKENPQVSLLVWSREIGNCFQLKGTAGVESGTADHKKMKELLEAKKPGLPGKELVKITVKEIFTCLPGPDAGKKL</sequence>
<dbReference type="InterPro" id="IPR012349">
    <property type="entry name" value="Split_barrel_FMN-bd"/>
</dbReference>
<comment type="caution">
    <text evidence="2">The sequence shown here is derived from an EMBL/GenBank/DDBJ whole genome shotgun (WGS) entry which is preliminary data.</text>
</comment>
<organism evidence="2">
    <name type="scientific">bioreactor metagenome</name>
    <dbReference type="NCBI Taxonomy" id="1076179"/>
    <lineage>
        <taxon>unclassified sequences</taxon>
        <taxon>metagenomes</taxon>
        <taxon>ecological metagenomes</taxon>
    </lineage>
</organism>
<dbReference type="PANTHER" id="PTHR40660:SF1">
    <property type="entry name" value="5'-PHOSPHATE OXIDASE PUTATIVE DOMAIN-CONTAINING PROTEIN-RELATED"/>
    <property type="match status" value="1"/>
</dbReference>
<gene>
    <name evidence="2" type="ORF">SDC9_28602</name>
</gene>
<dbReference type="AlphaFoldDB" id="A0A644UUU0"/>